<comment type="caution">
    <text evidence="2">The sequence shown here is derived from an EMBL/GenBank/DDBJ whole genome shotgun (WGS) entry which is preliminary data.</text>
</comment>
<accession>A0ABV9QFZ7</accession>
<evidence type="ECO:0000313" key="3">
    <source>
        <dbReference type="Proteomes" id="UP001596001"/>
    </source>
</evidence>
<evidence type="ECO:0000259" key="1">
    <source>
        <dbReference type="Pfam" id="PF06114"/>
    </source>
</evidence>
<dbReference type="EMBL" id="JBHSHJ010000012">
    <property type="protein sequence ID" value="MFC4789923.1"/>
    <property type="molecule type" value="Genomic_DNA"/>
</dbReference>
<proteinExistence type="predicted"/>
<dbReference type="Gene3D" id="1.10.10.2910">
    <property type="match status" value="1"/>
</dbReference>
<gene>
    <name evidence="2" type="ORF">ACFO6X_13130</name>
</gene>
<keyword evidence="3" id="KW-1185">Reference proteome</keyword>
<reference evidence="3" key="1">
    <citation type="journal article" date="2019" name="Int. J. Syst. Evol. Microbiol.">
        <title>The Global Catalogue of Microorganisms (GCM) 10K type strain sequencing project: providing services to taxonomists for standard genome sequencing and annotation.</title>
        <authorList>
            <consortium name="The Broad Institute Genomics Platform"/>
            <consortium name="The Broad Institute Genome Sequencing Center for Infectious Disease"/>
            <person name="Wu L."/>
            <person name="Ma J."/>
        </authorList>
    </citation>
    <scope>NUCLEOTIDE SEQUENCE [LARGE SCALE GENOMIC DNA]</scope>
    <source>
        <strain evidence="3">CCUG 49452</strain>
    </source>
</reference>
<sequence>MVMFAEGILKLHWNQSVPVDVAHIAQNMGIVLAHSPSPTAACAHLQISLQNQPLVTLGQHHHHERQRYALAQALGHVALHHLRPGLERSIEVSDDFSMDMQTRTERAAHQFALRLLIPESVLRFCVQDLAMSDLLELAHVFDVPAALMGWRLMDWPLPAPSPPSASAP</sequence>
<dbReference type="RefSeq" id="WP_382433779.1">
    <property type="nucleotide sequence ID" value="NZ_JBHSHJ010000012.1"/>
</dbReference>
<evidence type="ECO:0000313" key="2">
    <source>
        <dbReference type="EMBL" id="MFC4789923.1"/>
    </source>
</evidence>
<dbReference type="Pfam" id="PF06114">
    <property type="entry name" value="Peptidase_M78"/>
    <property type="match status" value="1"/>
</dbReference>
<name>A0ABV9QFZ7_9BURK</name>
<dbReference type="Proteomes" id="UP001596001">
    <property type="component" value="Unassembled WGS sequence"/>
</dbReference>
<protein>
    <submittedName>
        <fullName evidence="2">ImmA/IrrE family metallo-endopeptidase</fullName>
    </submittedName>
</protein>
<dbReference type="InterPro" id="IPR010359">
    <property type="entry name" value="IrrE_HExxH"/>
</dbReference>
<organism evidence="2 3">
    <name type="scientific">Giesbergeria sinuosa</name>
    <dbReference type="NCBI Taxonomy" id="80883"/>
    <lineage>
        <taxon>Bacteria</taxon>
        <taxon>Pseudomonadati</taxon>
        <taxon>Pseudomonadota</taxon>
        <taxon>Betaproteobacteria</taxon>
        <taxon>Burkholderiales</taxon>
        <taxon>Comamonadaceae</taxon>
        <taxon>Giesbergeria</taxon>
    </lineage>
</organism>
<feature type="domain" description="IrrE N-terminal-like" evidence="1">
    <location>
        <begin position="26"/>
        <end position="152"/>
    </location>
</feature>